<feature type="compositionally biased region" description="Low complexity" evidence="2">
    <location>
        <begin position="306"/>
        <end position="315"/>
    </location>
</feature>
<keyword evidence="5" id="KW-1185">Reference proteome</keyword>
<protein>
    <recommendedName>
        <fullName evidence="3">RRM domain-containing protein</fullName>
    </recommendedName>
</protein>
<keyword evidence="1" id="KW-0694">RNA-binding</keyword>
<dbReference type="Pfam" id="PF00076">
    <property type="entry name" value="RRM_1"/>
    <property type="match status" value="1"/>
</dbReference>
<feature type="region of interest" description="Disordered" evidence="2">
    <location>
        <begin position="397"/>
        <end position="579"/>
    </location>
</feature>
<accession>A0A815NLJ1</accession>
<feature type="compositionally biased region" description="Basic and acidic residues" evidence="2">
    <location>
        <begin position="438"/>
        <end position="452"/>
    </location>
</feature>
<dbReference type="Gene3D" id="3.30.70.330">
    <property type="match status" value="1"/>
</dbReference>
<dbReference type="InterPro" id="IPR012677">
    <property type="entry name" value="Nucleotide-bd_a/b_plait_sf"/>
</dbReference>
<evidence type="ECO:0000256" key="1">
    <source>
        <dbReference type="PROSITE-ProRule" id="PRU00176"/>
    </source>
</evidence>
<gene>
    <name evidence="4" type="ORF">XAT740_LOCUS35989</name>
</gene>
<feature type="compositionally biased region" description="Basic and acidic residues" evidence="2">
    <location>
        <begin position="479"/>
        <end position="530"/>
    </location>
</feature>
<feature type="compositionally biased region" description="Acidic residues" evidence="2">
    <location>
        <begin position="566"/>
        <end position="579"/>
    </location>
</feature>
<dbReference type="Proteomes" id="UP000663828">
    <property type="component" value="Unassembled WGS sequence"/>
</dbReference>
<feature type="domain" description="RRM" evidence="3">
    <location>
        <begin position="73"/>
        <end position="147"/>
    </location>
</feature>
<feature type="compositionally biased region" description="Basic and acidic residues" evidence="2">
    <location>
        <begin position="338"/>
        <end position="349"/>
    </location>
</feature>
<dbReference type="GO" id="GO:0003723">
    <property type="term" value="F:RNA binding"/>
    <property type="evidence" value="ECO:0007669"/>
    <property type="project" value="UniProtKB-UniRule"/>
</dbReference>
<name>A0A815NLJ1_ADIRI</name>
<feature type="compositionally biased region" description="Basic and acidic residues" evidence="2">
    <location>
        <begin position="166"/>
        <end position="206"/>
    </location>
</feature>
<feature type="compositionally biased region" description="Basic and acidic residues" evidence="2">
    <location>
        <begin position="229"/>
        <end position="290"/>
    </location>
</feature>
<organism evidence="4 5">
    <name type="scientific">Adineta ricciae</name>
    <name type="common">Rotifer</name>
    <dbReference type="NCBI Taxonomy" id="249248"/>
    <lineage>
        <taxon>Eukaryota</taxon>
        <taxon>Metazoa</taxon>
        <taxon>Spiralia</taxon>
        <taxon>Gnathifera</taxon>
        <taxon>Rotifera</taxon>
        <taxon>Eurotatoria</taxon>
        <taxon>Bdelloidea</taxon>
        <taxon>Adinetida</taxon>
        <taxon>Adinetidae</taxon>
        <taxon>Adineta</taxon>
    </lineage>
</organism>
<evidence type="ECO:0000256" key="2">
    <source>
        <dbReference type="SAM" id="MobiDB-lite"/>
    </source>
</evidence>
<dbReference type="AlphaFoldDB" id="A0A815NLJ1"/>
<evidence type="ECO:0000259" key="3">
    <source>
        <dbReference type="PROSITE" id="PS50102"/>
    </source>
</evidence>
<dbReference type="InterPro" id="IPR000504">
    <property type="entry name" value="RRM_dom"/>
</dbReference>
<comment type="caution">
    <text evidence="4">The sequence shown here is derived from an EMBL/GenBank/DDBJ whole genome shotgun (WGS) entry which is preliminary data.</text>
</comment>
<reference evidence="4" key="1">
    <citation type="submission" date="2021-02" db="EMBL/GenBank/DDBJ databases">
        <authorList>
            <person name="Nowell W R."/>
        </authorList>
    </citation>
    <scope>NUCLEOTIDE SEQUENCE</scope>
</reference>
<feature type="compositionally biased region" description="Basic and acidic residues" evidence="2">
    <location>
        <begin position="147"/>
        <end position="157"/>
    </location>
</feature>
<feature type="compositionally biased region" description="Polar residues" evidence="2">
    <location>
        <begin position="316"/>
        <end position="337"/>
    </location>
</feature>
<proteinExistence type="predicted"/>
<feature type="compositionally biased region" description="Basic and acidic residues" evidence="2">
    <location>
        <begin position="458"/>
        <end position="471"/>
    </location>
</feature>
<dbReference type="InterPro" id="IPR035979">
    <property type="entry name" value="RBD_domain_sf"/>
</dbReference>
<evidence type="ECO:0000313" key="5">
    <source>
        <dbReference type="Proteomes" id="UP000663828"/>
    </source>
</evidence>
<dbReference type="PROSITE" id="PS50102">
    <property type="entry name" value="RRM"/>
    <property type="match status" value="1"/>
</dbReference>
<dbReference type="SUPFAM" id="SSF54928">
    <property type="entry name" value="RNA-binding domain, RBD"/>
    <property type="match status" value="1"/>
</dbReference>
<sequence length="579" mass="67012">MSKKTKKGKTIALTDFLASEPKLVTVRDSTWAAIVDEDEAQKKPIVVDMSILPTAPRSAVDIDYSTVPENPPFVAHVANLSFEIDDEELRRIFGDLNPKSARIIRENNRSRGAGLVEFNSRETLIEALKRSDKEVYGRKIRINVSDKPDFHQVDGHRNQFHNRFNRSGEDRPEMADKWKRGERRSDEFSNNDRPHTGYNRGRDDQGRPNFSGNSRDNQRSGDYGFGYPRSKDDRGYDRPGPRHRYSDDHNRPNDRMNRPKYSGRHDEMNEPRDQDASNDDNRQPPKERPRLQLQPRTKPLEDHHSISNSSSSTTNAGMNRSISHTEDTPSLNESSTTHPDEYQRQDSHNVSETGSSIDQAAVKSPVVSRGVGASIFGGAKPVDTTAREMEIERKLNELKMVENETGEDEHEKISSSRPLYNRGQERDNYRNKRPSYNDSHHNRDRRDDGRTDYHHKREYSGGRRYEDDGRRSNNGVGQHRHDRDRYNPPSRRDHDNGRSGKYNHHDNYGHRDRDSHDSNHQRRSSDDQFHTESQSKYQPRAILRRPAPTEDETNKLYLSNKFDMLNNDDEDPQSPPIDD</sequence>
<dbReference type="EMBL" id="CAJNOR010003653">
    <property type="protein sequence ID" value="CAF1434886.1"/>
    <property type="molecule type" value="Genomic_DNA"/>
</dbReference>
<feature type="region of interest" description="Disordered" evidence="2">
    <location>
        <begin position="147"/>
        <end position="365"/>
    </location>
</feature>
<evidence type="ECO:0000313" key="4">
    <source>
        <dbReference type="EMBL" id="CAF1434886.1"/>
    </source>
</evidence>
<dbReference type="SMART" id="SM00360">
    <property type="entry name" value="RRM"/>
    <property type="match status" value="1"/>
</dbReference>